<protein>
    <submittedName>
        <fullName evidence="2">Uncharacterized protein</fullName>
    </submittedName>
</protein>
<gene>
    <name evidence="2" type="ORF">CPLU01_09704</name>
</gene>
<evidence type="ECO:0000313" key="3">
    <source>
        <dbReference type="Proteomes" id="UP000654918"/>
    </source>
</evidence>
<dbReference type="AlphaFoldDB" id="A0A8H6NAF2"/>
<accession>A0A8H6NAF2</accession>
<sequence length="104" mass="11274">MKVTTTAAVLLAIVTGGLAQAPPCWKAGNNNECTTNAQNYRFQVNCPRNSGSANQVSGTGACIWMRYNGNDSIYCSATFEPGYKRHHFEPLQPVMSLLYPSGGR</sequence>
<keyword evidence="1" id="KW-0732">Signal</keyword>
<feature type="chain" id="PRO_5034157257" evidence="1">
    <location>
        <begin position="20"/>
        <end position="104"/>
    </location>
</feature>
<dbReference type="Proteomes" id="UP000654918">
    <property type="component" value="Unassembled WGS sequence"/>
</dbReference>
<keyword evidence="3" id="KW-1185">Reference proteome</keyword>
<organism evidence="2 3">
    <name type="scientific">Colletotrichum plurivorum</name>
    <dbReference type="NCBI Taxonomy" id="2175906"/>
    <lineage>
        <taxon>Eukaryota</taxon>
        <taxon>Fungi</taxon>
        <taxon>Dikarya</taxon>
        <taxon>Ascomycota</taxon>
        <taxon>Pezizomycotina</taxon>
        <taxon>Sordariomycetes</taxon>
        <taxon>Hypocreomycetidae</taxon>
        <taxon>Glomerellales</taxon>
        <taxon>Glomerellaceae</taxon>
        <taxon>Colletotrichum</taxon>
        <taxon>Colletotrichum orchidearum species complex</taxon>
    </lineage>
</organism>
<name>A0A8H6NAF2_9PEZI</name>
<reference evidence="2" key="1">
    <citation type="journal article" date="2020" name="Phytopathology">
        <title>Genome Sequence Resources of Colletotrichum truncatum, C. plurivorum, C. musicola, and C. sojae: Four Species Pathogenic to Soybean (Glycine max).</title>
        <authorList>
            <person name="Rogerio F."/>
            <person name="Boufleur T.R."/>
            <person name="Ciampi-Guillardi M."/>
            <person name="Sukno S.A."/>
            <person name="Thon M.R."/>
            <person name="Massola Junior N.S."/>
            <person name="Baroncelli R."/>
        </authorList>
    </citation>
    <scope>NUCLEOTIDE SEQUENCE</scope>
    <source>
        <strain evidence="2">LFN00145</strain>
    </source>
</reference>
<evidence type="ECO:0000313" key="2">
    <source>
        <dbReference type="EMBL" id="KAF6826337.1"/>
    </source>
</evidence>
<proteinExistence type="predicted"/>
<feature type="signal peptide" evidence="1">
    <location>
        <begin position="1"/>
        <end position="19"/>
    </location>
</feature>
<dbReference type="EMBL" id="WIGO01000156">
    <property type="protein sequence ID" value="KAF6826337.1"/>
    <property type="molecule type" value="Genomic_DNA"/>
</dbReference>
<comment type="caution">
    <text evidence="2">The sequence shown here is derived from an EMBL/GenBank/DDBJ whole genome shotgun (WGS) entry which is preliminary data.</text>
</comment>
<evidence type="ECO:0000256" key="1">
    <source>
        <dbReference type="SAM" id="SignalP"/>
    </source>
</evidence>